<dbReference type="GO" id="GO:0003677">
    <property type="term" value="F:DNA binding"/>
    <property type="evidence" value="ECO:0007669"/>
    <property type="project" value="InterPro"/>
</dbReference>
<dbReference type="InterPro" id="IPR051675">
    <property type="entry name" value="Endo/Exo/Phosphatase_dom_1"/>
</dbReference>
<evidence type="ECO:0000313" key="4">
    <source>
        <dbReference type="Proteomes" id="UP000009315"/>
    </source>
</evidence>
<feature type="domain" description="Helix-hairpin-helix DNA-binding motif class 1" evidence="2">
    <location>
        <begin position="155"/>
        <end position="174"/>
    </location>
</feature>
<feature type="transmembrane region" description="Helical" evidence="1">
    <location>
        <begin position="12"/>
        <end position="28"/>
    </location>
</feature>
<keyword evidence="1" id="KW-0472">Membrane</keyword>
<dbReference type="EMBL" id="CAOS01000008">
    <property type="protein sequence ID" value="CCO07900.1"/>
    <property type="molecule type" value="Genomic_DNA"/>
</dbReference>
<name>K8DYP8_9FIRM</name>
<dbReference type="InterPro" id="IPR010994">
    <property type="entry name" value="RuvA_2-like"/>
</dbReference>
<dbReference type="Proteomes" id="UP000009315">
    <property type="component" value="Unassembled WGS sequence"/>
</dbReference>
<gene>
    <name evidence="3" type="ORF">DESHY_160024</name>
</gene>
<dbReference type="SUPFAM" id="SSF47781">
    <property type="entry name" value="RuvA domain 2-like"/>
    <property type="match status" value="1"/>
</dbReference>
<dbReference type="AlphaFoldDB" id="K8DYP8"/>
<dbReference type="GO" id="GO:0015627">
    <property type="term" value="C:type II protein secretion system complex"/>
    <property type="evidence" value="ECO:0007669"/>
    <property type="project" value="TreeGrafter"/>
</dbReference>
<keyword evidence="4" id="KW-1185">Reference proteome</keyword>
<dbReference type="InterPro" id="IPR004509">
    <property type="entry name" value="Competence_ComEA_HhH"/>
</dbReference>
<dbReference type="GO" id="GO:0006281">
    <property type="term" value="P:DNA repair"/>
    <property type="evidence" value="ECO:0007669"/>
    <property type="project" value="InterPro"/>
</dbReference>
<dbReference type="NCBIfam" id="TIGR00426">
    <property type="entry name" value="competence protein ComEA helix-hairpin-helix repeat region"/>
    <property type="match status" value="1"/>
</dbReference>
<feature type="domain" description="Helix-hairpin-helix DNA-binding motif class 1" evidence="2">
    <location>
        <begin position="185"/>
        <end position="204"/>
    </location>
</feature>
<organism evidence="3 4">
    <name type="scientific">Desulforamulus hydrothermalis Lam5 = DSM 18033</name>
    <dbReference type="NCBI Taxonomy" id="1121428"/>
    <lineage>
        <taxon>Bacteria</taxon>
        <taxon>Bacillati</taxon>
        <taxon>Bacillota</taxon>
        <taxon>Clostridia</taxon>
        <taxon>Eubacteriales</taxon>
        <taxon>Peptococcaceae</taxon>
        <taxon>Desulforamulus</taxon>
    </lineage>
</organism>
<dbReference type="GO" id="GO:0015628">
    <property type="term" value="P:protein secretion by the type II secretion system"/>
    <property type="evidence" value="ECO:0007669"/>
    <property type="project" value="TreeGrafter"/>
</dbReference>
<keyword evidence="1" id="KW-0812">Transmembrane</keyword>
<dbReference type="PANTHER" id="PTHR21180:SF32">
    <property type="entry name" value="ENDONUCLEASE_EXONUCLEASE_PHOSPHATASE FAMILY DOMAIN-CONTAINING PROTEIN 1"/>
    <property type="match status" value="1"/>
</dbReference>
<dbReference type="OrthoDB" id="9790239at2"/>
<accession>K8DYP8</accession>
<dbReference type="RefSeq" id="WP_008411010.1">
    <property type="nucleotide sequence ID" value="NZ_CAOS01000008.1"/>
</dbReference>
<keyword evidence="1" id="KW-1133">Transmembrane helix</keyword>
<protein>
    <submittedName>
        <fullName evidence="3">Competence protein ComEA helix-hairpin-helix repeat protein</fullName>
    </submittedName>
</protein>
<evidence type="ECO:0000256" key="1">
    <source>
        <dbReference type="SAM" id="Phobius"/>
    </source>
</evidence>
<proteinExistence type="predicted"/>
<dbReference type="SMART" id="SM00278">
    <property type="entry name" value="HhH1"/>
    <property type="match status" value="2"/>
</dbReference>
<evidence type="ECO:0000259" key="2">
    <source>
        <dbReference type="SMART" id="SM00278"/>
    </source>
</evidence>
<reference evidence="3 4" key="1">
    <citation type="journal article" date="2013" name="Genome Announc.">
        <title>Genome Sequence of the Sulfate-Reducing Bacterium Desulfotomaculum hydrothermale Lam5(T).</title>
        <authorList>
            <person name="Amin O."/>
            <person name="Fardeau M.L."/>
            <person name="Valette O."/>
            <person name="Hirschler-Rea A."/>
            <person name="Barbe V."/>
            <person name="Medigue C."/>
            <person name="Vacherie B."/>
            <person name="Ollivier B."/>
            <person name="Bertin P.N."/>
            <person name="Dolla A."/>
        </authorList>
    </citation>
    <scope>NUCLEOTIDE SEQUENCE [LARGE SCALE GENOMIC DNA]</scope>
    <source>
        <strain evidence="4">Lam5 / DSM 18033</strain>
    </source>
</reference>
<evidence type="ECO:0000313" key="3">
    <source>
        <dbReference type="EMBL" id="CCO07900.1"/>
    </source>
</evidence>
<dbReference type="eggNOG" id="COG1555">
    <property type="taxonomic scope" value="Bacteria"/>
</dbReference>
<sequence>MLNLGRKEQGLIIIVAAIVLFVAGYQYAQRSQPAVELTNAGGQPEQAGDNGPVVHVVGAVEKPGLYKLPPGSRVNDALVRAVPLPEADVGALNLAEPLKDGRKLVVPLRQEQQQAALQTAPSSHQTAVAAGLSQPSGAPVSSSGGLVNINTAGVAELDTLPGIGPALAERIIQYRQANGPFQTIEDLQNVSGIGEKKYAQLQHKITVR</sequence>
<dbReference type="PANTHER" id="PTHR21180">
    <property type="entry name" value="ENDONUCLEASE/EXONUCLEASE/PHOSPHATASE FAMILY DOMAIN-CONTAINING PROTEIN 1"/>
    <property type="match status" value="1"/>
</dbReference>
<dbReference type="InterPro" id="IPR003583">
    <property type="entry name" value="Hlx-hairpin-Hlx_DNA-bd_motif"/>
</dbReference>
<comment type="caution">
    <text evidence="3">The sequence shown here is derived from an EMBL/GenBank/DDBJ whole genome shotgun (WGS) entry which is preliminary data.</text>
</comment>
<dbReference type="Gene3D" id="1.10.150.320">
    <property type="entry name" value="Photosystem II 12 kDa extrinsic protein"/>
    <property type="match status" value="1"/>
</dbReference>
<dbReference type="STRING" id="1121428.DESHY_160024"/>
<dbReference type="Pfam" id="PF12836">
    <property type="entry name" value="HHH_3"/>
    <property type="match status" value="1"/>
</dbReference>